<evidence type="ECO:0000313" key="1">
    <source>
        <dbReference type="EMBL" id="KKN47192.1"/>
    </source>
</evidence>
<reference evidence="1" key="1">
    <citation type="journal article" date="2015" name="Nature">
        <title>Complex archaea that bridge the gap between prokaryotes and eukaryotes.</title>
        <authorList>
            <person name="Spang A."/>
            <person name="Saw J.H."/>
            <person name="Jorgensen S.L."/>
            <person name="Zaremba-Niedzwiedzka K."/>
            <person name="Martijn J."/>
            <person name="Lind A.E."/>
            <person name="van Eijk R."/>
            <person name="Schleper C."/>
            <person name="Guy L."/>
            <person name="Ettema T.J."/>
        </authorList>
    </citation>
    <scope>NUCLEOTIDE SEQUENCE</scope>
</reference>
<protein>
    <submittedName>
        <fullName evidence="1">Uncharacterized protein</fullName>
    </submittedName>
</protein>
<dbReference type="EMBL" id="LAZR01001290">
    <property type="protein sequence ID" value="KKN47192.1"/>
    <property type="molecule type" value="Genomic_DNA"/>
</dbReference>
<accession>A0A0F9RCI3</accession>
<proteinExistence type="predicted"/>
<name>A0A0F9RCI3_9ZZZZ</name>
<gene>
    <name evidence="1" type="ORF">LCGC14_0665330</name>
</gene>
<comment type="caution">
    <text evidence="1">The sequence shown here is derived from an EMBL/GenBank/DDBJ whole genome shotgun (WGS) entry which is preliminary data.</text>
</comment>
<dbReference type="AlphaFoldDB" id="A0A0F9RCI3"/>
<organism evidence="1">
    <name type="scientific">marine sediment metagenome</name>
    <dbReference type="NCBI Taxonomy" id="412755"/>
    <lineage>
        <taxon>unclassified sequences</taxon>
        <taxon>metagenomes</taxon>
        <taxon>ecological metagenomes</taxon>
    </lineage>
</organism>
<sequence length="66" mass="7572">MCCRPPEQEEQGARLFEALGRAGPPPSFEGSFIERRRRLYQEMSQAAHRMLELQKDILAIERILGG</sequence>